<dbReference type="InterPro" id="IPR036282">
    <property type="entry name" value="Glutathione-S-Trfase_C_sf"/>
</dbReference>
<dbReference type="PANTHER" id="PTHR43968">
    <property type="match status" value="1"/>
</dbReference>
<evidence type="ECO:0000259" key="1">
    <source>
        <dbReference type="PROSITE" id="PS50404"/>
    </source>
</evidence>
<dbReference type="InterPro" id="IPR004046">
    <property type="entry name" value="GST_C"/>
</dbReference>
<dbReference type="RefSeq" id="WP_184475024.1">
    <property type="nucleotide sequence ID" value="NZ_JACHOV010000005.1"/>
</dbReference>
<dbReference type="PROSITE" id="PS50404">
    <property type="entry name" value="GST_NTER"/>
    <property type="match status" value="1"/>
</dbReference>
<dbReference type="PANTHER" id="PTHR43968:SF6">
    <property type="entry name" value="GLUTATHIONE S-TRANSFERASE OMEGA"/>
    <property type="match status" value="1"/>
</dbReference>
<dbReference type="Gene3D" id="3.40.30.10">
    <property type="entry name" value="Glutaredoxin"/>
    <property type="match status" value="1"/>
</dbReference>
<dbReference type="InterPro" id="IPR036249">
    <property type="entry name" value="Thioredoxin-like_sf"/>
</dbReference>
<dbReference type="Proteomes" id="UP000575068">
    <property type="component" value="Unassembled WGS sequence"/>
</dbReference>
<keyword evidence="3" id="KW-1185">Reference proteome</keyword>
<organism evidence="2 3">
    <name type="scientific">Rhizorhapis suberifaciens</name>
    <name type="common">corky root of lettuce</name>
    <dbReference type="NCBI Taxonomy" id="13656"/>
    <lineage>
        <taxon>Bacteria</taxon>
        <taxon>Pseudomonadati</taxon>
        <taxon>Pseudomonadota</taxon>
        <taxon>Alphaproteobacteria</taxon>
        <taxon>Sphingomonadales</taxon>
        <taxon>Sphingomonadaceae</taxon>
        <taxon>Rhizorhapis</taxon>
    </lineage>
</organism>
<evidence type="ECO:0000313" key="2">
    <source>
        <dbReference type="EMBL" id="MBB4641205.1"/>
    </source>
</evidence>
<dbReference type="GO" id="GO:0016740">
    <property type="term" value="F:transferase activity"/>
    <property type="evidence" value="ECO:0007669"/>
    <property type="project" value="UniProtKB-KW"/>
</dbReference>
<dbReference type="SUPFAM" id="SSF52833">
    <property type="entry name" value="Thioredoxin-like"/>
    <property type="match status" value="1"/>
</dbReference>
<keyword evidence="2" id="KW-0808">Transferase</keyword>
<dbReference type="CDD" id="cd03060">
    <property type="entry name" value="GST_N_Omega_like"/>
    <property type="match status" value="1"/>
</dbReference>
<dbReference type="GO" id="GO:0005737">
    <property type="term" value="C:cytoplasm"/>
    <property type="evidence" value="ECO:0007669"/>
    <property type="project" value="TreeGrafter"/>
</dbReference>
<dbReference type="CDD" id="cd03196">
    <property type="entry name" value="GST_C_5"/>
    <property type="match status" value="1"/>
</dbReference>
<sequence length="241" mass="27079">MVIVVALGGYGGAASFQLPTIFGGRGHRVEGIELAVPILYSFRRCPYAMRARMALLVSGLRCEIREVQLRNKPAEMIAASPKATVPVLVLPEGRVIDQSLDIMRWALSLNDPEAWLEGDDVALIAANDGPFKHHLDRYKYPDRYGTDPHEHQTAGVAILSVLEERLQHNANLCRDRRTLADIAIMPFVRQFAETDRAFFDALPLTAIQRWLSWHMASLLLQQAMVKLKPWQQEDAPTLFPA</sequence>
<dbReference type="InterPro" id="IPR004045">
    <property type="entry name" value="Glutathione_S-Trfase_N"/>
</dbReference>
<accession>A0A840HT70</accession>
<dbReference type="EMBL" id="JACHOV010000005">
    <property type="protein sequence ID" value="MBB4641205.1"/>
    <property type="molecule type" value="Genomic_DNA"/>
</dbReference>
<dbReference type="Gene3D" id="1.20.1050.10">
    <property type="match status" value="1"/>
</dbReference>
<reference evidence="2 3" key="1">
    <citation type="submission" date="2020-08" db="EMBL/GenBank/DDBJ databases">
        <title>Genomic Encyclopedia of Type Strains, Phase IV (KMG-IV): sequencing the most valuable type-strain genomes for metagenomic binning, comparative biology and taxonomic classification.</title>
        <authorList>
            <person name="Goeker M."/>
        </authorList>
    </citation>
    <scope>NUCLEOTIDE SEQUENCE [LARGE SCALE GENOMIC DNA]</scope>
    <source>
        <strain evidence="2 3">DSM 7465</strain>
    </source>
</reference>
<proteinExistence type="predicted"/>
<protein>
    <submittedName>
        <fullName evidence="2">Glutathione S-transferase</fullName>
    </submittedName>
</protein>
<evidence type="ECO:0000313" key="3">
    <source>
        <dbReference type="Proteomes" id="UP000575068"/>
    </source>
</evidence>
<gene>
    <name evidence="2" type="ORF">HNQ99_001510</name>
</gene>
<dbReference type="SUPFAM" id="SSF47616">
    <property type="entry name" value="GST C-terminal domain-like"/>
    <property type="match status" value="1"/>
</dbReference>
<dbReference type="Pfam" id="PF00043">
    <property type="entry name" value="GST_C"/>
    <property type="match status" value="1"/>
</dbReference>
<feature type="domain" description="GST N-terminal" evidence="1">
    <location>
        <begin position="35"/>
        <end position="114"/>
    </location>
</feature>
<name>A0A840HT70_9SPHN</name>
<comment type="caution">
    <text evidence="2">The sequence shown here is derived from an EMBL/GenBank/DDBJ whole genome shotgun (WGS) entry which is preliminary data.</text>
</comment>
<dbReference type="AlphaFoldDB" id="A0A840HT70"/>
<dbReference type="Pfam" id="PF13417">
    <property type="entry name" value="GST_N_3"/>
    <property type="match status" value="1"/>
</dbReference>
<dbReference type="InterPro" id="IPR050983">
    <property type="entry name" value="GST_Omega/HSP26"/>
</dbReference>